<feature type="domain" description="Stress-response A/B barrel" evidence="2">
    <location>
        <begin position="3"/>
        <end position="121"/>
    </location>
</feature>
<dbReference type="Gene3D" id="3.30.70.100">
    <property type="match status" value="1"/>
</dbReference>
<dbReference type="Pfam" id="PF07876">
    <property type="entry name" value="Dabb"/>
    <property type="match status" value="1"/>
</dbReference>
<dbReference type="RefSeq" id="XP_007726891.1">
    <property type="nucleotide sequence ID" value="XM_007728701.1"/>
</dbReference>
<dbReference type="PANTHER" id="PTHR33178:SF10">
    <property type="entry name" value="STRESS-RESPONSE A_B BARREL DOMAIN-CONTAINING PROTEIN"/>
    <property type="match status" value="1"/>
</dbReference>
<comment type="caution">
    <text evidence="3">The sequence shown here is derived from an EMBL/GenBank/DDBJ whole genome shotgun (WGS) entry which is preliminary data.</text>
</comment>
<gene>
    <name evidence="3" type="ORF">A1O1_07835</name>
</gene>
<evidence type="ECO:0000259" key="2">
    <source>
        <dbReference type="PROSITE" id="PS51502"/>
    </source>
</evidence>
<protein>
    <recommendedName>
        <fullName evidence="2">Stress-response A/B barrel domain-containing protein</fullName>
    </recommendedName>
</protein>
<proteinExistence type="predicted"/>
<dbReference type="InterPro" id="IPR013097">
    <property type="entry name" value="Dabb"/>
</dbReference>
<reference evidence="3 4" key="1">
    <citation type="submission" date="2013-03" db="EMBL/GenBank/DDBJ databases">
        <title>The Genome Sequence of Capronia coronata CBS 617.96.</title>
        <authorList>
            <consortium name="The Broad Institute Genomics Platform"/>
            <person name="Cuomo C."/>
            <person name="de Hoog S."/>
            <person name="Gorbushina A."/>
            <person name="Walker B."/>
            <person name="Young S.K."/>
            <person name="Zeng Q."/>
            <person name="Gargeya S."/>
            <person name="Fitzgerald M."/>
            <person name="Haas B."/>
            <person name="Abouelleil A."/>
            <person name="Allen A.W."/>
            <person name="Alvarado L."/>
            <person name="Arachchi H.M."/>
            <person name="Berlin A.M."/>
            <person name="Chapman S.B."/>
            <person name="Gainer-Dewar J."/>
            <person name="Goldberg J."/>
            <person name="Griggs A."/>
            <person name="Gujja S."/>
            <person name="Hansen M."/>
            <person name="Howarth C."/>
            <person name="Imamovic A."/>
            <person name="Ireland A."/>
            <person name="Larimer J."/>
            <person name="McCowan C."/>
            <person name="Murphy C."/>
            <person name="Pearson M."/>
            <person name="Poon T.W."/>
            <person name="Priest M."/>
            <person name="Roberts A."/>
            <person name="Saif S."/>
            <person name="Shea T."/>
            <person name="Sisk P."/>
            <person name="Sykes S."/>
            <person name="Wortman J."/>
            <person name="Nusbaum C."/>
            <person name="Birren B."/>
        </authorList>
    </citation>
    <scope>NUCLEOTIDE SEQUENCE [LARGE SCALE GENOMIC DNA]</scope>
    <source>
        <strain evidence="3 4">CBS 617.96</strain>
    </source>
</reference>
<dbReference type="GeneID" id="19162690"/>
<dbReference type="EMBL" id="AMWN01000007">
    <property type="protein sequence ID" value="EXJ81770.1"/>
    <property type="molecule type" value="Genomic_DNA"/>
</dbReference>
<sequence length="126" mass="14003">MSIVHIVLFKLKSSLSDAEKKEFCDDMLSLKGTCMHPASNKPYIVSSSGGVDNSPEGAQVGLFLSSMGPHHNHMQGGFTHGFVVEFASKEDRDYYVSQDPAHQAFVKKNSLRFEDARVLDYEKGVY</sequence>
<dbReference type="HOGENOM" id="CLU_080664_2_1_1"/>
<name>W9XWN1_9EURO</name>
<dbReference type="SMART" id="SM00886">
    <property type="entry name" value="Dabb"/>
    <property type="match status" value="1"/>
</dbReference>
<dbReference type="InterPro" id="IPR044662">
    <property type="entry name" value="HS1/DABB1-like"/>
</dbReference>
<accession>W9XWN1</accession>
<dbReference type="Proteomes" id="UP000019484">
    <property type="component" value="Unassembled WGS sequence"/>
</dbReference>
<dbReference type="PROSITE" id="PS51502">
    <property type="entry name" value="S_R_A_B_BARREL"/>
    <property type="match status" value="1"/>
</dbReference>
<evidence type="ECO:0000256" key="1">
    <source>
        <dbReference type="ARBA" id="ARBA00011738"/>
    </source>
</evidence>
<dbReference type="eggNOG" id="ENOG502S73V">
    <property type="taxonomic scope" value="Eukaryota"/>
</dbReference>
<dbReference type="PANTHER" id="PTHR33178">
    <property type="match status" value="1"/>
</dbReference>
<comment type="subunit">
    <text evidence="1">Homodimer.</text>
</comment>
<evidence type="ECO:0000313" key="3">
    <source>
        <dbReference type="EMBL" id="EXJ81770.1"/>
    </source>
</evidence>
<dbReference type="OrthoDB" id="1601230at2759"/>
<dbReference type="AlphaFoldDB" id="W9XWN1"/>
<evidence type="ECO:0000313" key="4">
    <source>
        <dbReference type="Proteomes" id="UP000019484"/>
    </source>
</evidence>
<dbReference type="STRING" id="1182541.W9XWN1"/>
<keyword evidence="4" id="KW-1185">Reference proteome</keyword>
<dbReference type="InterPro" id="IPR011008">
    <property type="entry name" value="Dimeric_a/b-barrel"/>
</dbReference>
<dbReference type="SUPFAM" id="SSF54909">
    <property type="entry name" value="Dimeric alpha+beta barrel"/>
    <property type="match status" value="1"/>
</dbReference>
<organism evidence="3 4">
    <name type="scientific">Capronia coronata CBS 617.96</name>
    <dbReference type="NCBI Taxonomy" id="1182541"/>
    <lineage>
        <taxon>Eukaryota</taxon>
        <taxon>Fungi</taxon>
        <taxon>Dikarya</taxon>
        <taxon>Ascomycota</taxon>
        <taxon>Pezizomycotina</taxon>
        <taxon>Eurotiomycetes</taxon>
        <taxon>Chaetothyriomycetidae</taxon>
        <taxon>Chaetothyriales</taxon>
        <taxon>Herpotrichiellaceae</taxon>
        <taxon>Capronia</taxon>
    </lineage>
</organism>